<dbReference type="RefSeq" id="WP_031942513.1">
    <property type="nucleotide sequence ID" value="NC_024989.1"/>
</dbReference>
<reference evidence="1" key="1">
    <citation type="journal article" date="2000" name="Appl. Environ. Microbiol.">
        <title>Cloning, nucleotide sequence, and expression of the gene encoding the bacteriocin boticin B from Clostridium botulinum strain 213B.</title>
        <authorList>
            <person name="Dineen S.S."/>
            <person name="Bradshaw M."/>
            <person name="Johnson E.A."/>
        </authorList>
    </citation>
    <scope>NUCLEOTIDE SEQUENCE</scope>
    <source>
        <strain evidence="1">213B</strain>
        <plasmid evidence="1">18.8 kb plasmid</plasmid>
    </source>
</reference>
<protein>
    <submittedName>
        <fullName evidence="1">Bacteriocin boticin B</fullName>
    </submittedName>
</protein>
<sequence length="50" mass="5138">MQKPEIISADLGLCAVNEFVALAAIPGGAATFAVCQMPNLDEIVSNAAYV</sequence>
<geneLocation type="plasmid" evidence="1">
    <name>18.8 kb plasmid</name>
</geneLocation>
<evidence type="ECO:0000313" key="3">
    <source>
        <dbReference type="EMBL" id="BAP28757.1"/>
    </source>
</evidence>
<evidence type="ECO:0000313" key="4">
    <source>
        <dbReference type="EMBL" id="BAP28774.1"/>
    </source>
</evidence>
<organism evidence="1">
    <name type="scientific">Clostridium botulinum</name>
    <dbReference type="NCBI Taxonomy" id="1491"/>
    <lineage>
        <taxon>Bacteria</taxon>
        <taxon>Bacillati</taxon>
        <taxon>Bacillota</taxon>
        <taxon>Clostridia</taxon>
        <taxon>Eubacteriales</taxon>
        <taxon>Clostridiaceae</taxon>
        <taxon>Clostridium</taxon>
    </lineage>
</organism>
<dbReference type="EMBL" id="AB910520">
    <property type="protein sequence ID" value="BAP28774.1"/>
    <property type="molecule type" value="Genomic_DNA"/>
</dbReference>
<name>Q9KGZ4_CLOBO</name>
<dbReference type="EMBL" id="AF278540">
    <property type="protein sequence ID" value="AAF87749.1"/>
    <property type="molecule type" value="Genomic_DNA"/>
</dbReference>
<keyword evidence="1" id="KW-0614">Plasmid</keyword>
<geneLocation type="plasmid" evidence="4">
    <name>pTO08</name>
</geneLocation>
<evidence type="ECO:0000313" key="1">
    <source>
        <dbReference type="EMBL" id="AAF87749.1"/>
    </source>
</evidence>
<accession>Q9KGZ4</accession>
<evidence type="ECO:0000313" key="2">
    <source>
        <dbReference type="EMBL" id="BAP28089.1"/>
    </source>
</evidence>
<gene>
    <name evidence="1" type="primary">btcB</name>
</gene>
<proteinExistence type="predicted"/>
<dbReference type="EMBL" id="AB910519">
    <property type="protein sequence ID" value="BAP28757.1"/>
    <property type="molecule type" value="Genomic_DNA"/>
</dbReference>
<reference evidence="2" key="2">
    <citation type="journal article" date="2014" name="Appl. Environ. Microbiol.">
        <title>Genetic characterization and comparison of Clostridium botulinum isolates from botulism cases in Japan between 2006 and 2011.</title>
        <authorList>
            <person name="Kenri T."/>
            <person name="Sekizuka T."/>
            <person name="Yamamoto A."/>
            <person name="Iwaki M."/>
            <person name="Komiya T."/>
            <person name="Hatakeyama T."/>
            <person name="Nakajima H."/>
            <person name="Takahashi M."/>
            <person name="Kuroda M."/>
            <person name="Shibayama K."/>
        </authorList>
    </citation>
    <scope>NUCLEOTIDE SEQUENCE</scope>
    <source>
        <strain evidence="2">Miyagi2006</strain>
        <strain evidence="3">Miyagi2006-01</strain>
        <strain evidence="4">Tochigi2008</strain>
        <plasmid evidence="2">pMI06</plasmid>
        <plasmid evidence="3">pMI06-01</plasmid>
        <plasmid evidence="4">pTO08</plasmid>
    </source>
</reference>
<geneLocation type="plasmid" evidence="3">
    <name>pMI06-01</name>
</geneLocation>
<dbReference type="EMBL" id="AB910391">
    <property type="protein sequence ID" value="BAP28089.1"/>
    <property type="molecule type" value="Genomic_DNA"/>
</dbReference>
<geneLocation type="plasmid" evidence="2">
    <name>pMI06</name>
</geneLocation>
<dbReference type="AlphaFoldDB" id="Q9KGZ4"/>